<reference evidence="2 4" key="3">
    <citation type="submission" date="2017-07" db="EMBL/GenBank/DDBJ databases">
        <title>Prevalence of linear plasmids in Cutibacterium (Propionibacterium) acnes isolates obtained from prostatic tissue.</title>
        <authorList>
            <person name="Davidsson S."/>
            <person name="Carlsson J."/>
            <person name="Molling P."/>
            <person name="Andren O."/>
            <person name="Andersson S.-O."/>
            <person name="Brzuszkiewicz E."/>
            <person name="Poehlein A."/>
            <person name="Al-Zeer M."/>
            <person name="Brinkmann V."/>
            <person name="Scavenius C."/>
            <person name="Nazipi S."/>
            <person name="Soderquist B."/>
            <person name="Bruggemann H."/>
        </authorList>
    </citation>
    <scope>NUCLEOTIDE SEQUENCE [LARGE SCALE GENOMIC DNA]</scope>
    <source>
        <strain evidence="2 4">DSM 753</strain>
    </source>
</reference>
<dbReference type="Proteomes" id="UP000003490">
    <property type="component" value="Unassembled WGS sequence"/>
</dbReference>
<protein>
    <submittedName>
        <fullName evidence="1">Uncharacterized protein</fullName>
    </submittedName>
</protein>
<dbReference type="eggNOG" id="ENOG5032R4K">
    <property type="taxonomic scope" value="Bacteria"/>
</dbReference>
<dbReference type="HOGENOM" id="CLU_2058337_0_0_9"/>
<evidence type="ECO:0000313" key="2">
    <source>
        <dbReference type="EMBL" id="PEQ23850.1"/>
    </source>
</evidence>
<comment type="caution">
    <text evidence="1">The sequence shown here is derived from an EMBL/GenBank/DDBJ whole genome shotgun (WGS) entry which is preliminary data.</text>
</comment>
<dbReference type="EMBL" id="NOXF01000010">
    <property type="protein sequence ID" value="PEQ23850.1"/>
    <property type="molecule type" value="Genomic_DNA"/>
</dbReference>
<organism evidence="1 3">
    <name type="scientific">[Clostridium] leptum DSM 753</name>
    <dbReference type="NCBI Taxonomy" id="428125"/>
    <lineage>
        <taxon>Bacteria</taxon>
        <taxon>Bacillati</taxon>
        <taxon>Bacillota</taxon>
        <taxon>Clostridia</taxon>
        <taxon>Eubacteriales</taxon>
        <taxon>Oscillospiraceae</taxon>
        <taxon>Oscillospiraceae incertae sedis</taxon>
    </lineage>
</organism>
<accession>A7VS16</accession>
<reference evidence="1 3" key="2">
    <citation type="submission" date="2007-08" db="EMBL/GenBank/DDBJ databases">
        <authorList>
            <person name="Fulton L."/>
            <person name="Clifton S."/>
            <person name="Fulton B."/>
            <person name="Xu J."/>
            <person name="Minx P."/>
            <person name="Pepin K.H."/>
            <person name="Johnson M."/>
            <person name="Thiruvilangam P."/>
            <person name="Bhonagiri V."/>
            <person name="Nash W.E."/>
            <person name="Wang C."/>
            <person name="Mardis E.R."/>
            <person name="Wilson R.K."/>
        </authorList>
    </citation>
    <scope>NUCLEOTIDE SEQUENCE [LARGE SCALE GENOMIC DNA]</scope>
    <source>
        <strain evidence="1 3">DSM 753</strain>
    </source>
</reference>
<proteinExistence type="predicted"/>
<sequence length="121" mass="14787">MDMRYHFDKPEIYLSLYGERYICEHPVYNSCTLYRIEKRGLAVIQQRFDSETKSTWWSEVDPWITDALYLHPDFREYFEMRAGACTDGLYPTVTVRQIMWALKMKPIQKERWETVFDRRDI</sequence>
<dbReference type="Proteomes" id="UP000220611">
    <property type="component" value="Unassembled WGS sequence"/>
</dbReference>
<keyword evidence="4" id="KW-1185">Reference proteome</keyword>
<dbReference type="AlphaFoldDB" id="A7VS16"/>
<evidence type="ECO:0000313" key="3">
    <source>
        <dbReference type="Proteomes" id="UP000003490"/>
    </source>
</evidence>
<reference evidence="1 3" key="1">
    <citation type="submission" date="2007-08" db="EMBL/GenBank/DDBJ databases">
        <title>Draft genome sequence of Clostridium leptum (DSM 753).</title>
        <authorList>
            <person name="Sudarsanam P."/>
            <person name="Ley R."/>
            <person name="Guruge J."/>
            <person name="Turnbaugh P.J."/>
            <person name="Mahowald M."/>
            <person name="Liep D."/>
            <person name="Gordon J."/>
        </authorList>
    </citation>
    <scope>NUCLEOTIDE SEQUENCE [LARGE SCALE GENOMIC DNA]</scope>
    <source>
        <strain evidence="1 3">DSM 753</strain>
    </source>
</reference>
<gene>
    <name evidence="2" type="ORF">CH238_11895</name>
    <name evidence="1" type="ORF">CLOLEP_01353</name>
</gene>
<evidence type="ECO:0000313" key="4">
    <source>
        <dbReference type="Proteomes" id="UP000220611"/>
    </source>
</evidence>
<evidence type="ECO:0000313" key="1">
    <source>
        <dbReference type="EMBL" id="EDO61846.1"/>
    </source>
</evidence>
<dbReference type="EMBL" id="ABCB02000017">
    <property type="protein sequence ID" value="EDO61846.1"/>
    <property type="molecule type" value="Genomic_DNA"/>
</dbReference>
<name>A7VS16_9FIRM</name>